<organism evidence="2 3">
    <name type="scientific">Cardiocondyla obscurior</name>
    <dbReference type="NCBI Taxonomy" id="286306"/>
    <lineage>
        <taxon>Eukaryota</taxon>
        <taxon>Metazoa</taxon>
        <taxon>Ecdysozoa</taxon>
        <taxon>Arthropoda</taxon>
        <taxon>Hexapoda</taxon>
        <taxon>Insecta</taxon>
        <taxon>Pterygota</taxon>
        <taxon>Neoptera</taxon>
        <taxon>Endopterygota</taxon>
        <taxon>Hymenoptera</taxon>
        <taxon>Apocrita</taxon>
        <taxon>Aculeata</taxon>
        <taxon>Formicoidea</taxon>
        <taxon>Formicidae</taxon>
        <taxon>Myrmicinae</taxon>
        <taxon>Cardiocondyla</taxon>
    </lineage>
</organism>
<dbReference type="EMBL" id="JADYXP020000006">
    <property type="protein sequence ID" value="KAL0122282.1"/>
    <property type="molecule type" value="Genomic_DNA"/>
</dbReference>
<sequence>MHDRLGVCASGKNWHHTHYYNKFSCTIFFFFLNNCTRYNLTLTDRNRARSTQPHALIGESASREDASSSRPRTWMTSNASTTSRHRDGRVPRGRTSELKSPARIEEHYIKCEENGVRHQCISYNYVLPHYYIKLKSISISQLFKIFKYQILLRIVKLELNLLTIRSYIFLIRFPNMSSNKKSIILFMLTSHCKYRFVSKNEVKVPSQCSKN</sequence>
<name>A0AAW2G4B0_9HYME</name>
<gene>
    <name evidence="2" type="ORF">PUN28_007190</name>
</gene>
<feature type="region of interest" description="Disordered" evidence="1">
    <location>
        <begin position="51"/>
        <end position="99"/>
    </location>
</feature>
<reference evidence="2 3" key="1">
    <citation type="submission" date="2023-03" db="EMBL/GenBank/DDBJ databases">
        <title>High recombination rates correlate with genetic variation in Cardiocondyla obscurior ants.</title>
        <authorList>
            <person name="Errbii M."/>
        </authorList>
    </citation>
    <scope>NUCLEOTIDE SEQUENCE [LARGE SCALE GENOMIC DNA]</scope>
    <source>
        <strain evidence="2">Alpha-2009</strain>
        <tissue evidence="2">Whole body</tissue>
    </source>
</reference>
<evidence type="ECO:0000256" key="1">
    <source>
        <dbReference type="SAM" id="MobiDB-lite"/>
    </source>
</evidence>
<protein>
    <submittedName>
        <fullName evidence="2">Uncharacterized protein</fullName>
    </submittedName>
</protein>
<feature type="compositionally biased region" description="Basic and acidic residues" evidence="1">
    <location>
        <begin position="84"/>
        <end position="99"/>
    </location>
</feature>
<proteinExistence type="predicted"/>
<dbReference type="AlphaFoldDB" id="A0AAW2G4B0"/>
<dbReference type="Proteomes" id="UP001430953">
    <property type="component" value="Unassembled WGS sequence"/>
</dbReference>
<evidence type="ECO:0000313" key="2">
    <source>
        <dbReference type="EMBL" id="KAL0122282.1"/>
    </source>
</evidence>
<comment type="caution">
    <text evidence="2">The sequence shown here is derived from an EMBL/GenBank/DDBJ whole genome shotgun (WGS) entry which is preliminary data.</text>
</comment>
<keyword evidence="3" id="KW-1185">Reference proteome</keyword>
<accession>A0AAW2G4B0</accession>
<evidence type="ECO:0000313" key="3">
    <source>
        <dbReference type="Proteomes" id="UP001430953"/>
    </source>
</evidence>